<organism evidence="1 2">
    <name type="scientific">Neorickettsia helminthoeca str. Oregon</name>
    <dbReference type="NCBI Taxonomy" id="1286528"/>
    <lineage>
        <taxon>Bacteria</taxon>
        <taxon>Pseudomonadati</taxon>
        <taxon>Pseudomonadota</taxon>
        <taxon>Alphaproteobacteria</taxon>
        <taxon>Rickettsiales</taxon>
        <taxon>Anaplasmataceae</taxon>
        <taxon>Neorickettsia</taxon>
    </lineage>
</organism>
<sequence length="43" mass="5011">MDPLLKLVGTVRSAISNSSDRCCIARLHQLLYQVWRNAWVLWP</sequence>
<name>X5H3E7_9RICK</name>
<dbReference type="HOGENOM" id="CLU_3236610_0_0_5"/>
<keyword evidence="2" id="KW-1185">Reference proteome</keyword>
<reference evidence="1 2" key="1">
    <citation type="submission" date="2014-03" db="EMBL/GenBank/DDBJ databases">
        <title>Sequencing and Comparison of Genomes and Transcriptome Profiles of Human Ehrlichiosis Agents.</title>
        <authorList>
            <person name="Lin M."/>
            <person name="Daugherty S.C."/>
            <person name="Nagaraj S."/>
            <person name="Cheng Z."/>
            <person name="Xiong Q."/>
            <person name="Lin F.-Y."/>
            <person name="Sengamalay N."/>
            <person name="Ott S."/>
            <person name="Godinez A."/>
            <person name="Tallon L.J."/>
            <person name="Sadzewicz L."/>
            <person name="Fraser C.M."/>
            <person name="Dunning Hotopp J.C."/>
            <person name="Rikihisa Y."/>
        </authorList>
    </citation>
    <scope>NUCLEOTIDE SEQUENCE [LARGE SCALE GENOMIC DNA]</scope>
    <source>
        <strain evidence="1 2">Oregon</strain>
    </source>
</reference>
<dbReference type="EMBL" id="CP007481">
    <property type="protein sequence ID" value="AHX11071.1"/>
    <property type="molecule type" value="Genomic_DNA"/>
</dbReference>
<accession>X5H3E7</accession>
<evidence type="ECO:0000313" key="1">
    <source>
        <dbReference type="EMBL" id="AHX11071.1"/>
    </source>
</evidence>
<gene>
    <name evidence="1" type="ORF">NHE_0101</name>
</gene>
<evidence type="ECO:0000313" key="2">
    <source>
        <dbReference type="Proteomes" id="UP000023755"/>
    </source>
</evidence>
<protein>
    <submittedName>
        <fullName evidence="1">Uncharacterized protein</fullName>
    </submittedName>
</protein>
<dbReference type="AlphaFoldDB" id="X5H3E7"/>
<proteinExistence type="predicted"/>
<dbReference type="Proteomes" id="UP000023755">
    <property type="component" value="Chromosome"/>
</dbReference>
<dbReference type="KEGG" id="nhm:NHE_0101"/>